<name>A0A0K1PH67_9BACT</name>
<dbReference type="EMBL" id="CP012332">
    <property type="protein sequence ID" value="AKU92852.1"/>
    <property type="molecule type" value="Genomic_DNA"/>
</dbReference>
<evidence type="ECO:0000313" key="1">
    <source>
        <dbReference type="EMBL" id="AKU92852.1"/>
    </source>
</evidence>
<keyword evidence="2" id="KW-1185">Reference proteome</keyword>
<reference evidence="1 2" key="1">
    <citation type="submission" date="2015-08" db="EMBL/GenBank/DDBJ databases">
        <authorList>
            <person name="Babu N.S."/>
            <person name="Beckwith C.J."/>
            <person name="Beseler K.G."/>
            <person name="Brison A."/>
            <person name="Carone J.V."/>
            <person name="Caskin T.P."/>
            <person name="Diamond M."/>
            <person name="Durham M.E."/>
            <person name="Foxe J.M."/>
            <person name="Go M."/>
            <person name="Henderson B.A."/>
            <person name="Jones I.B."/>
            <person name="McGettigan J.A."/>
            <person name="Micheletti S.J."/>
            <person name="Nasrallah M.E."/>
            <person name="Ortiz D."/>
            <person name="Piller C.R."/>
            <person name="Privatt S.R."/>
            <person name="Schneider S.L."/>
            <person name="Sharp S."/>
            <person name="Smith T.C."/>
            <person name="Stanton J.D."/>
            <person name="Ullery H.E."/>
            <person name="Wilson R.J."/>
            <person name="Serrano M.G."/>
            <person name="Buck G."/>
            <person name="Lee V."/>
            <person name="Wang Y."/>
            <person name="Carvalho R."/>
            <person name="Voegtly L."/>
            <person name="Shi R."/>
            <person name="Duckworth R."/>
            <person name="Johnson A."/>
            <person name="Loviza R."/>
            <person name="Walstead R."/>
            <person name="Shah Z."/>
            <person name="Kiflezghi M."/>
            <person name="Wade K."/>
            <person name="Ball S.L."/>
            <person name="Bradley K.W."/>
            <person name="Asai D.J."/>
            <person name="Bowman C.A."/>
            <person name="Russell D.A."/>
            <person name="Pope W.H."/>
            <person name="Jacobs-Sera D."/>
            <person name="Hendrix R.W."/>
            <person name="Hatfull G.F."/>
        </authorList>
    </citation>
    <scope>NUCLEOTIDE SEQUENCE [LARGE SCALE GENOMIC DNA]</scope>
    <source>
        <strain evidence="1 2">DSM 27710</strain>
    </source>
</reference>
<dbReference type="KEGG" id="vin:AKJ08_3239"/>
<proteinExistence type="predicted"/>
<sequence>MRVAIFDSLAAGDRRPFGSRRSSASSFLSSAARALRPLRTGPGGALDEKGY</sequence>
<accession>A0A0K1PH67</accession>
<organism evidence="1 2">
    <name type="scientific">Vulgatibacter incomptus</name>
    <dbReference type="NCBI Taxonomy" id="1391653"/>
    <lineage>
        <taxon>Bacteria</taxon>
        <taxon>Pseudomonadati</taxon>
        <taxon>Myxococcota</taxon>
        <taxon>Myxococcia</taxon>
        <taxon>Myxococcales</taxon>
        <taxon>Cystobacterineae</taxon>
        <taxon>Vulgatibacteraceae</taxon>
        <taxon>Vulgatibacter</taxon>
    </lineage>
</organism>
<protein>
    <submittedName>
        <fullName evidence="1">Uncharacterized protein</fullName>
    </submittedName>
</protein>
<gene>
    <name evidence="1" type="ORF">AKJ08_3239</name>
</gene>
<dbReference type="Proteomes" id="UP000055590">
    <property type="component" value="Chromosome"/>
</dbReference>
<evidence type="ECO:0000313" key="2">
    <source>
        <dbReference type="Proteomes" id="UP000055590"/>
    </source>
</evidence>
<dbReference type="AlphaFoldDB" id="A0A0K1PH67"/>